<dbReference type="Pfam" id="PF00875">
    <property type="entry name" value="DNA_photolyase"/>
    <property type="match status" value="1"/>
</dbReference>
<gene>
    <name evidence="14" type="ORF">C7959_12726</name>
</gene>
<evidence type="ECO:0000256" key="10">
    <source>
        <dbReference type="ARBA" id="ARBA00023239"/>
    </source>
</evidence>
<evidence type="ECO:0000313" key="14">
    <source>
        <dbReference type="EMBL" id="TDX48457.1"/>
    </source>
</evidence>
<accession>A0A4R8GRG0</accession>
<keyword evidence="6" id="KW-0227">DNA damage</keyword>
<dbReference type="InterPro" id="IPR036155">
    <property type="entry name" value="Crypto/Photolyase_N_sf"/>
</dbReference>
<keyword evidence="5" id="KW-0285">Flavoprotein</keyword>
<keyword evidence="9" id="KW-0234">DNA repair</keyword>
<evidence type="ECO:0000256" key="7">
    <source>
        <dbReference type="ARBA" id="ARBA00022827"/>
    </source>
</evidence>
<dbReference type="RefSeq" id="WP_134118011.1">
    <property type="nucleotide sequence ID" value="NZ_SOEG01000027.1"/>
</dbReference>
<dbReference type="GO" id="GO:0000719">
    <property type="term" value="P:photoreactive repair"/>
    <property type="evidence" value="ECO:0007669"/>
    <property type="project" value="TreeGrafter"/>
</dbReference>
<dbReference type="FunFam" id="1.10.579.10:FF:000002">
    <property type="entry name" value="Deoxyribodipyrimidine photolyase"/>
    <property type="match status" value="1"/>
</dbReference>
<dbReference type="InterPro" id="IPR006050">
    <property type="entry name" value="DNA_photolyase_N"/>
</dbReference>
<dbReference type="Gene3D" id="3.40.50.620">
    <property type="entry name" value="HUPs"/>
    <property type="match status" value="1"/>
</dbReference>
<name>A0A4R8GRG0_9FIRM</name>
<keyword evidence="7" id="KW-0274">FAD</keyword>
<dbReference type="PROSITE" id="PS01084">
    <property type="entry name" value="DNA_PHOTOLYASES_2_2"/>
    <property type="match status" value="1"/>
</dbReference>
<evidence type="ECO:0000256" key="3">
    <source>
        <dbReference type="ARBA" id="ARBA00013149"/>
    </source>
</evidence>
<keyword evidence="8" id="KW-0238">DNA-binding</keyword>
<evidence type="ECO:0000256" key="6">
    <source>
        <dbReference type="ARBA" id="ARBA00022763"/>
    </source>
</evidence>
<dbReference type="PROSITE" id="PS51645">
    <property type="entry name" value="PHR_CRY_ALPHA_BETA"/>
    <property type="match status" value="1"/>
</dbReference>
<dbReference type="GO" id="GO:0003904">
    <property type="term" value="F:deoxyribodipyrimidine photo-lyase activity"/>
    <property type="evidence" value="ECO:0007669"/>
    <property type="project" value="UniProtKB-EC"/>
</dbReference>
<dbReference type="AlphaFoldDB" id="A0A4R8GRG0"/>
<feature type="domain" description="Photolyase/cryptochrome alpha/beta" evidence="13">
    <location>
        <begin position="19"/>
        <end position="147"/>
    </location>
</feature>
<dbReference type="Gene3D" id="1.25.40.80">
    <property type="match status" value="1"/>
</dbReference>
<comment type="cofactor">
    <cofactor evidence="1">
        <name>FAD</name>
        <dbReference type="ChEBI" id="CHEBI:57692"/>
    </cofactor>
</comment>
<organism evidence="14 15">
    <name type="scientific">Orenia marismortui</name>
    <dbReference type="NCBI Taxonomy" id="46469"/>
    <lineage>
        <taxon>Bacteria</taxon>
        <taxon>Bacillati</taxon>
        <taxon>Bacillota</taxon>
        <taxon>Clostridia</taxon>
        <taxon>Halanaerobiales</taxon>
        <taxon>Halobacteroidaceae</taxon>
        <taxon>Orenia</taxon>
    </lineage>
</organism>
<comment type="catalytic activity">
    <reaction evidence="12">
        <text>cyclobutadipyrimidine (in DNA) = 2 pyrimidine residues (in DNA).</text>
        <dbReference type="EC" id="4.1.99.3"/>
    </reaction>
</comment>
<dbReference type="InterPro" id="IPR036134">
    <property type="entry name" value="Crypto/Photolyase_FAD-like_sf"/>
</dbReference>
<dbReference type="EC" id="4.1.99.3" evidence="3"/>
<evidence type="ECO:0000313" key="15">
    <source>
        <dbReference type="Proteomes" id="UP000295832"/>
    </source>
</evidence>
<dbReference type="Gene3D" id="1.10.579.10">
    <property type="entry name" value="DNA Cyclobutane Dipyrimidine Photolyase, subunit A, domain 3"/>
    <property type="match status" value="1"/>
</dbReference>
<dbReference type="EMBL" id="SOEG01000027">
    <property type="protein sequence ID" value="TDX48457.1"/>
    <property type="molecule type" value="Genomic_DNA"/>
</dbReference>
<dbReference type="PANTHER" id="PTHR10211">
    <property type="entry name" value="DEOXYRIBODIPYRIMIDINE PHOTOLYASE"/>
    <property type="match status" value="1"/>
</dbReference>
<sequence>MIHKTRIKALNNNKVQVGDYVLYWMQASQRTEYNHALELAIEKANSLDQPLLVYFGITDRFPEANARHYYFMLEGLQEVKDSLSKRGINFIIRYESPEVGVQKLAKKASMIVVDRGYLNIERRWRKVVAENIDCPLIQVESNLIVPIEEASNKEEYAAYTIRKKINKQLDKYLVPLKERKLRRSSLDIELPVLDISNLDKVIKKLDVDMNVNKVDEFVGGSSEAIKYFEEFIDNKLDKYADLSNDPSLDYSSHLSPYLHFGQVSPLYIALEVGEVYSPGRDDFLEQLIIRRELSFNYVYYNQNYDSNLEAILPDWALKTLNNHREDLREDIYTREEFEQGLTHDIYWNAAQMEMVLTGKMQGYMRMYWGKKILEWTTDPEEAFQIALYLNNKYNLDGRDPNAFAGIAWCFGKHDRAWREREIFGKVRYMNANGLKRKFDIAIYVKRIADLCKEREVEAKLPITLF</sequence>
<comment type="similarity">
    <text evidence="2">Belongs to the DNA photolyase class-2 family.</text>
</comment>
<dbReference type="SUPFAM" id="SSF48173">
    <property type="entry name" value="Cryptochrome/photolyase FAD-binding domain"/>
    <property type="match status" value="1"/>
</dbReference>
<dbReference type="InterPro" id="IPR052219">
    <property type="entry name" value="Photolyase_Class-2"/>
</dbReference>
<evidence type="ECO:0000256" key="12">
    <source>
        <dbReference type="ARBA" id="ARBA00033999"/>
    </source>
</evidence>
<reference evidence="14 15" key="1">
    <citation type="submission" date="2019-03" db="EMBL/GenBank/DDBJ databases">
        <title>Subsurface microbial communities from deep shales in Ohio and West Virginia, USA.</title>
        <authorList>
            <person name="Wrighton K."/>
        </authorList>
    </citation>
    <scope>NUCLEOTIDE SEQUENCE [LARGE SCALE GENOMIC DNA]</scope>
    <source>
        <strain evidence="14 15">MSL 6dP</strain>
    </source>
</reference>
<comment type="caution">
    <text evidence="14">The sequence shown here is derived from an EMBL/GenBank/DDBJ whole genome shotgun (WGS) entry which is preliminary data.</text>
</comment>
<dbReference type="PANTHER" id="PTHR10211:SF0">
    <property type="entry name" value="DEOXYRIBODIPYRIMIDINE PHOTO-LYASE"/>
    <property type="match status" value="1"/>
</dbReference>
<evidence type="ECO:0000256" key="1">
    <source>
        <dbReference type="ARBA" id="ARBA00001974"/>
    </source>
</evidence>
<dbReference type="GO" id="GO:0003677">
    <property type="term" value="F:DNA binding"/>
    <property type="evidence" value="ECO:0007669"/>
    <property type="project" value="UniProtKB-KW"/>
</dbReference>
<proteinExistence type="inferred from homology"/>
<protein>
    <recommendedName>
        <fullName evidence="4">Deoxyribodipyrimidine photo-lyase</fullName>
        <ecNumber evidence="3">4.1.99.3</ecNumber>
    </recommendedName>
    <alternativeName>
        <fullName evidence="11">DNA photolyase</fullName>
    </alternativeName>
</protein>
<evidence type="ECO:0000256" key="2">
    <source>
        <dbReference type="ARBA" id="ARBA00006409"/>
    </source>
</evidence>
<keyword evidence="15" id="KW-1185">Reference proteome</keyword>
<evidence type="ECO:0000256" key="8">
    <source>
        <dbReference type="ARBA" id="ARBA00023125"/>
    </source>
</evidence>
<evidence type="ECO:0000256" key="5">
    <source>
        <dbReference type="ARBA" id="ARBA00022630"/>
    </source>
</evidence>
<evidence type="ECO:0000256" key="4">
    <source>
        <dbReference type="ARBA" id="ARBA00014046"/>
    </source>
</evidence>
<evidence type="ECO:0000256" key="11">
    <source>
        <dbReference type="ARBA" id="ARBA00031671"/>
    </source>
</evidence>
<dbReference type="Proteomes" id="UP000295832">
    <property type="component" value="Unassembled WGS sequence"/>
</dbReference>
<dbReference type="STRING" id="926561.GCA_000379025_02340"/>
<dbReference type="InterPro" id="IPR032673">
    <property type="entry name" value="DNA_photolyase_2_CS"/>
</dbReference>
<keyword evidence="10 14" id="KW-0456">Lyase</keyword>
<dbReference type="SUPFAM" id="SSF52425">
    <property type="entry name" value="Cryptochrome/photolyase, N-terminal domain"/>
    <property type="match status" value="1"/>
</dbReference>
<dbReference type="InterPro" id="IPR014729">
    <property type="entry name" value="Rossmann-like_a/b/a_fold"/>
</dbReference>
<evidence type="ECO:0000259" key="13">
    <source>
        <dbReference type="PROSITE" id="PS51645"/>
    </source>
</evidence>
<evidence type="ECO:0000256" key="9">
    <source>
        <dbReference type="ARBA" id="ARBA00023204"/>
    </source>
</evidence>